<dbReference type="EMBL" id="PQXM01000378">
    <property type="protein sequence ID" value="TGO73216.1"/>
    <property type="molecule type" value="Genomic_DNA"/>
</dbReference>
<gene>
    <name evidence="1" type="ORF">BELL_0380g00090</name>
</gene>
<sequence>MLTSHLVQATFILAAHRTTNVIPLNSLFTLSTTAMLVMNEARSLTFLSFPDDTPATSACTILKASQATPTIGAMGTGFNKHRRV</sequence>
<dbReference type="AlphaFoldDB" id="A0A4Z1JI81"/>
<keyword evidence="2" id="KW-1185">Reference proteome</keyword>
<name>A0A4Z1JI81_9HELO</name>
<proteinExistence type="predicted"/>
<protein>
    <submittedName>
        <fullName evidence="1">Uncharacterized protein</fullName>
    </submittedName>
</protein>
<evidence type="ECO:0000313" key="2">
    <source>
        <dbReference type="Proteomes" id="UP000297229"/>
    </source>
</evidence>
<organism evidence="1 2">
    <name type="scientific">Botrytis elliptica</name>
    <dbReference type="NCBI Taxonomy" id="278938"/>
    <lineage>
        <taxon>Eukaryota</taxon>
        <taxon>Fungi</taxon>
        <taxon>Dikarya</taxon>
        <taxon>Ascomycota</taxon>
        <taxon>Pezizomycotina</taxon>
        <taxon>Leotiomycetes</taxon>
        <taxon>Helotiales</taxon>
        <taxon>Sclerotiniaceae</taxon>
        <taxon>Botrytis</taxon>
    </lineage>
</organism>
<accession>A0A4Z1JI81</accession>
<reference evidence="1 2" key="1">
    <citation type="submission" date="2017-12" db="EMBL/GenBank/DDBJ databases">
        <title>Comparative genomics of Botrytis spp.</title>
        <authorList>
            <person name="Valero-Jimenez C.A."/>
            <person name="Tapia P."/>
            <person name="Veloso J."/>
            <person name="Silva-Moreno E."/>
            <person name="Staats M."/>
            <person name="Valdes J.H."/>
            <person name="Van Kan J.A.L."/>
        </authorList>
    </citation>
    <scope>NUCLEOTIDE SEQUENCE [LARGE SCALE GENOMIC DNA]</scope>
    <source>
        <strain evidence="1 2">Be9601</strain>
    </source>
</reference>
<dbReference type="Proteomes" id="UP000297229">
    <property type="component" value="Unassembled WGS sequence"/>
</dbReference>
<evidence type="ECO:0000313" key="1">
    <source>
        <dbReference type="EMBL" id="TGO73216.1"/>
    </source>
</evidence>
<comment type="caution">
    <text evidence="1">The sequence shown here is derived from an EMBL/GenBank/DDBJ whole genome shotgun (WGS) entry which is preliminary data.</text>
</comment>